<dbReference type="STRING" id="1005944.SAMN05192576_4013"/>
<evidence type="ECO:0000313" key="2">
    <source>
        <dbReference type="Proteomes" id="UP000199004"/>
    </source>
</evidence>
<dbReference type="Pfam" id="PF11392">
    <property type="entry name" value="AllH"/>
    <property type="match status" value="1"/>
</dbReference>
<dbReference type="InterPro" id="IPR021530">
    <property type="entry name" value="AllH-like"/>
</dbReference>
<accession>A0A1H0JFN2</accession>
<proteinExistence type="predicted"/>
<evidence type="ECO:0000313" key="1">
    <source>
        <dbReference type="EMBL" id="SDO42605.1"/>
    </source>
</evidence>
<dbReference type="EMBL" id="FNIC01000008">
    <property type="protein sequence ID" value="SDO42605.1"/>
    <property type="molecule type" value="Genomic_DNA"/>
</dbReference>
<organism evidence="1 2">
    <name type="scientific">Nocardioides szechwanensis</name>
    <dbReference type="NCBI Taxonomy" id="1005944"/>
    <lineage>
        <taxon>Bacteria</taxon>
        <taxon>Bacillati</taxon>
        <taxon>Actinomycetota</taxon>
        <taxon>Actinomycetes</taxon>
        <taxon>Propionibacteriales</taxon>
        <taxon>Nocardioidaceae</taxon>
        <taxon>Nocardioides</taxon>
    </lineage>
</organism>
<dbReference type="RefSeq" id="WP_218029442.1">
    <property type="nucleotide sequence ID" value="NZ_BKAE01000012.1"/>
</dbReference>
<name>A0A1H0JFN2_9ACTN</name>
<evidence type="ECO:0008006" key="3">
    <source>
        <dbReference type="Google" id="ProtNLM"/>
    </source>
</evidence>
<protein>
    <recommendedName>
        <fullName evidence="3">DUF2877 domain-containing protein</fullName>
    </recommendedName>
</protein>
<reference evidence="1 2" key="1">
    <citation type="submission" date="2016-10" db="EMBL/GenBank/DDBJ databases">
        <authorList>
            <person name="de Groot N.N."/>
        </authorList>
    </citation>
    <scope>NUCLEOTIDE SEQUENCE [LARGE SCALE GENOMIC DNA]</scope>
    <source>
        <strain evidence="1 2">CGMCC 1.11147</strain>
    </source>
</reference>
<dbReference type="Proteomes" id="UP000199004">
    <property type="component" value="Unassembled WGS sequence"/>
</dbReference>
<keyword evidence="2" id="KW-1185">Reference proteome</keyword>
<gene>
    <name evidence="1" type="ORF">SAMN05192576_4013</name>
</gene>
<dbReference type="AlphaFoldDB" id="A0A1H0JFN2"/>
<sequence>MTQPRPVPASAPRRVAARLRAAPDGARRVLHAGPDALYVDLDGRALGVVGRHAWQVPCALRTRLDVLPDVCRAEVIGGVVHLDGRPVIVGRVVRTEVPVRPLHLAGTTLDAAALVGSGDGLTPYGDDVVCGYLAAHRAAGRATTNLDAEVTRLLHRTTVLSATLIECALRGEVLPEVADLLAAWGTPAAPAAEAALLRVGSSSGAGLLEGARMALAA</sequence>